<dbReference type="RefSeq" id="WP_161111820.1">
    <property type="nucleotide sequence ID" value="NZ_WWHY01000001.1"/>
</dbReference>
<protein>
    <submittedName>
        <fullName evidence="2">DUF2075 domain-containing protein</fullName>
    </submittedName>
</protein>
<feature type="domain" description="AAA+ ATPase" evidence="1">
    <location>
        <begin position="204"/>
        <end position="374"/>
    </location>
</feature>
<dbReference type="InterPro" id="IPR003593">
    <property type="entry name" value="AAA+_ATPase"/>
</dbReference>
<comment type="caution">
    <text evidence="2">The sequence shown here is derived from an EMBL/GenBank/DDBJ whole genome shotgun (WGS) entry which is preliminary data.</text>
</comment>
<dbReference type="InterPro" id="IPR027417">
    <property type="entry name" value="P-loop_NTPase"/>
</dbReference>
<evidence type="ECO:0000313" key="2">
    <source>
        <dbReference type="EMBL" id="MYR34990.1"/>
    </source>
</evidence>
<dbReference type="Pfam" id="PF09848">
    <property type="entry name" value="SLFN-g3_helicase"/>
    <property type="match status" value="1"/>
</dbReference>
<gene>
    <name evidence="2" type="ORF">GTW20_22695</name>
</gene>
<sequence>MLLELRLPITDLRIDAVLVGSHPGTDTMAVVIVENKQWSRAHLVPYSELVSLSSKPGARSYVHPINQAWGYQQVLKGFVPLLRRTPVRFIANLHNAGAETIEGISLTKVPGAELVNSPDRIHGRMFGGHQREAFAEALRQVLSDNQADEHAQELLSATVRSTEPLMSAIADGLGDRTIFPMLNEQREAYDYVRGLLRRSRESQRKEVVLIVGEPGTGKSVVALELMRSLNTDGTNSVHATGSQAFTRTLRKQISGTRAEELAFAYFNDFTNAAGNSVEVLIADEAHRLRSHSKKTSQRPQVVELIETARVPVFLLDDHQSVRSNEVGSVALVHEAARNLGLEVHQIDLRHQFRCGGAPEYIEWIDRLLGLVDDRPPEPWAALENFELRVAPNPLIMEDFLRHRFEEGFGARISAGYCWPWNKPESGRLLNDIVIGDWKRPWNSSAKHHLGRVPPSFLWATDPGGIDQVGCVYTAQGFEYDYAGVIFGNDLVWRNGRWRSDPRANRDNQIDKGRGFDLTVRKIYRILATRGLKGAVFYSTDPETTRHFVELGIPKVGAAGARI</sequence>
<dbReference type="SMART" id="SM00382">
    <property type="entry name" value="AAA"/>
    <property type="match status" value="1"/>
</dbReference>
<reference evidence="2 3" key="1">
    <citation type="journal article" date="2019" name="Nat. Commun.">
        <title>The antimicrobial potential of Streptomyces from insect microbiomes.</title>
        <authorList>
            <person name="Chevrette M.G."/>
            <person name="Carlson C.M."/>
            <person name="Ortega H.E."/>
            <person name="Thomas C."/>
            <person name="Ananiev G.E."/>
            <person name="Barns K.J."/>
            <person name="Book A.J."/>
            <person name="Cagnazzo J."/>
            <person name="Carlos C."/>
            <person name="Flanigan W."/>
            <person name="Grubbs K.J."/>
            <person name="Horn H.A."/>
            <person name="Hoffmann F.M."/>
            <person name="Klassen J.L."/>
            <person name="Knack J.J."/>
            <person name="Lewin G.R."/>
            <person name="McDonald B.R."/>
            <person name="Muller L."/>
            <person name="Melo W.G.P."/>
            <person name="Pinto-Tomas A.A."/>
            <person name="Schmitz A."/>
            <person name="Wendt-Pienkowski E."/>
            <person name="Wildman S."/>
            <person name="Zhao M."/>
            <person name="Zhang F."/>
            <person name="Bugni T.S."/>
            <person name="Andes D.R."/>
            <person name="Pupo M.T."/>
            <person name="Currie C.R."/>
        </authorList>
    </citation>
    <scope>NUCLEOTIDE SEQUENCE [LARGE SCALE GENOMIC DNA]</scope>
    <source>
        <strain evidence="2 3">SID5840</strain>
    </source>
</reference>
<name>A0A7K2IYD1_9ACTN</name>
<dbReference type="EMBL" id="WWHY01000001">
    <property type="protein sequence ID" value="MYR34990.1"/>
    <property type="molecule type" value="Genomic_DNA"/>
</dbReference>
<dbReference type="CDD" id="cd00009">
    <property type="entry name" value="AAA"/>
    <property type="match status" value="1"/>
</dbReference>
<proteinExistence type="predicted"/>
<organism evidence="2 3">
    <name type="scientific">Nocardiopsis alba</name>
    <dbReference type="NCBI Taxonomy" id="53437"/>
    <lineage>
        <taxon>Bacteria</taxon>
        <taxon>Bacillati</taxon>
        <taxon>Actinomycetota</taxon>
        <taxon>Actinomycetes</taxon>
        <taxon>Streptosporangiales</taxon>
        <taxon>Nocardiopsidaceae</taxon>
        <taxon>Nocardiopsis</taxon>
    </lineage>
</organism>
<dbReference type="AlphaFoldDB" id="A0A7K2IYD1"/>
<dbReference type="Proteomes" id="UP000467124">
    <property type="component" value="Unassembled WGS sequence"/>
</dbReference>
<evidence type="ECO:0000313" key="3">
    <source>
        <dbReference type="Proteomes" id="UP000467124"/>
    </source>
</evidence>
<dbReference type="SUPFAM" id="SSF52540">
    <property type="entry name" value="P-loop containing nucleoside triphosphate hydrolases"/>
    <property type="match status" value="1"/>
</dbReference>
<dbReference type="InterPro" id="IPR018647">
    <property type="entry name" value="SLFN_3-like_DNA/RNA_helicase"/>
</dbReference>
<accession>A0A7K2IYD1</accession>
<evidence type="ECO:0000259" key="1">
    <source>
        <dbReference type="SMART" id="SM00382"/>
    </source>
</evidence>
<dbReference type="Gene3D" id="3.40.50.300">
    <property type="entry name" value="P-loop containing nucleotide triphosphate hydrolases"/>
    <property type="match status" value="1"/>
</dbReference>